<organism evidence="1 2">
    <name type="scientific">Cylicocyclus nassatus</name>
    <name type="common">Nematode worm</name>
    <dbReference type="NCBI Taxonomy" id="53992"/>
    <lineage>
        <taxon>Eukaryota</taxon>
        <taxon>Metazoa</taxon>
        <taxon>Ecdysozoa</taxon>
        <taxon>Nematoda</taxon>
        <taxon>Chromadorea</taxon>
        <taxon>Rhabditida</taxon>
        <taxon>Rhabditina</taxon>
        <taxon>Rhabditomorpha</taxon>
        <taxon>Strongyloidea</taxon>
        <taxon>Strongylidae</taxon>
        <taxon>Cylicocyclus</taxon>
    </lineage>
</organism>
<sequence length="127" mass="14356">MFDALPLLQYYTREEVEEIMDEFYDIGYTKRRRTIAKAVQSHDLPRATLENQPDDLTKLDDGTQFLQLKLPGLYVYYSRKTIQKAVENGLVALVADGIHKLPPEELGKDGQLYTIHGVCNGGIGKSP</sequence>
<evidence type="ECO:0000313" key="1">
    <source>
        <dbReference type="EMBL" id="CAJ0597869.1"/>
    </source>
</evidence>
<dbReference type="EMBL" id="CATQJL010000223">
    <property type="protein sequence ID" value="CAJ0597869.1"/>
    <property type="molecule type" value="Genomic_DNA"/>
</dbReference>
<dbReference type="Proteomes" id="UP001176961">
    <property type="component" value="Unassembled WGS sequence"/>
</dbReference>
<evidence type="ECO:0000313" key="2">
    <source>
        <dbReference type="Proteomes" id="UP001176961"/>
    </source>
</evidence>
<proteinExistence type="predicted"/>
<gene>
    <name evidence="1" type="ORF">CYNAS_LOCUS9852</name>
</gene>
<accession>A0AA36GTK6</accession>
<comment type="caution">
    <text evidence="1">The sequence shown here is derived from an EMBL/GenBank/DDBJ whole genome shotgun (WGS) entry which is preliminary data.</text>
</comment>
<dbReference type="AlphaFoldDB" id="A0AA36GTK6"/>
<keyword evidence="2" id="KW-1185">Reference proteome</keyword>
<name>A0AA36GTK6_CYLNA</name>
<reference evidence="1" key="1">
    <citation type="submission" date="2023-07" db="EMBL/GenBank/DDBJ databases">
        <authorList>
            <consortium name="CYATHOMIX"/>
        </authorList>
    </citation>
    <scope>NUCLEOTIDE SEQUENCE</scope>
    <source>
        <strain evidence="1">N/A</strain>
    </source>
</reference>
<protein>
    <submittedName>
        <fullName evidence="1">Uncharacterized protein</fullName>
    </submittedName>
</protein>